<evidence type="ECO:0000256" key="1">
    <source>
        <dbReference type="SAM" id="Coils"/>
    </source>
</evidence>
<dbReference type="PANTHER" id="PTHR10622:SF10">
    <property type="entry name" value="HET DOMAIN-CONTAINING PROTEIN"/>
    <property type="match status" value="1"/>
</dbReference>
<keyword evidence="1" id="KW-0175">Coiled coil</keyword>
<comment type="caution">
    <text evidence="4">The sequence shown here is derived from an EMBL/GenBank/DDBJ whole genome shotgun (WGS) entry which is preliminary data.</text>
</comment>
<evidence type="ECO:0000313" key="5">
    <source>
        <dbReference type="Proteomes" id="UP001430584"/>
    </source>
</evidence>
<name>A0ABR3CCE1_9PEZI</name>
<protein>
    <recommendedName>
        <fullName evidence="3">Heterokaryon incompatibility domain-containing protein</fullName>
    </recommendedName>
</protein>
<dbReference type="InterPro" id="IPR010730">
    <property type="entry name" value="HET"/>
</dbReference>
<dbReference type="PANTHER" id="PTHR10622">
    <property type="entry name" value="HET DOMAIN-CONTAINING PROTEIN"/>
    <property type="match status" value="1"/>
</dbReference>
<dbReference type="GeneID" id="92011194"/>
<gene>
    <name evidence="4" type="ORF">SLS55_007109</name>
</gene>
<organism evidence="4 5">
    <name type="scientific">Diplodia seriata</name>
    <dbReference type="NCBI Taxonomy" id="420778"/>
    <lineage>
        <taxon>Eukaryota</taxon>
        <taxon>Fungi</taxon>
        <taxon>Dikarya</taxon>
        <taxon>Ascomycota</taxon>
        <taxon>Pezizomycotina</taxon>
        <taxon>Dothideomycetes</taxon>
        <taxon>Dothideomycetes incertae sedis</taxon>
        <taxon>Botryosphaeriales</taxon>
        <taxon>Botryosphaeriaceae</taxon>
        <taxon>Diplodia</taxon>
    </lineage>
</organism>
<dbReference type="RefSeq" id="XP_066630970.1">
    <property type="nucleotide sequence ID" value="XM_066778533.1"/>
</dbReference>
<dbReference type="Pfam" id="PF06985">
    <property type="entry name" value="HET"/>
    <property type="match status" value="1"/>
</dbReference>
<sequence>MHLVDDLVDNIKNGAKNGADEVKAAWGVVNKNPEKMRALLNHMLTPRFKPTFVDRKPSDDVGFQLLGPASEETPSIPLRMFNIDTGNMMDGLDNDDVNQYCILSHSWKGAEVDLPYVNEAREHNRRKVVESKEPGAKSDIEMIMNLSREKIEEKKKTIEEMLKDKRPDADVGKILGEHIEVKLAKRNLKSATRDFADAKAKLAFAELEADAFRNLAKEMEKTISIDPCHSRPGRPEQLPQADEKDPGAEGLEKAKDALAKSQAELDQKTKQSEDVKPKADFLEHDDQRLLREAVEGLYEALQKWKSSIKIDQSVKRAQEIFDEGVFPAQEKGKRYLWNDTCCIDKKNQGELVDSLSLMGDWYANADFCLVHLDTPPSDDEWNDEWTRFSQLSGTEAVLPDPPNIDSYDDILDKEPKWSTRGWTLQELVLSKTTFYVNSAWKRLQRPQENLGPYYFLCPFIELYTRGKLGEDDRKRLEADREKLRKVWKEAVQEHHLKLPKAVVESDENDNATRTNAGQHLIAILEALEVHIPSGIDKETAIPFIDQVVYLAAVGMRKKVKEEDSQKFRLQNNLTYDSLKGYLFPNEERVTNPEDDPRRMVTILLHCLVAETKDAIVRDRRYIAKFGKVEPLESWQGGTARTSFSTHRVMSLACNRTTTVETDRAYSLMGLLGVRFPTFKAEGLPKALTRLFDEALISSNDVSVFNWTGREMGSHIRGRSLYPSRLEAFDTSRVEGQSTANKRLAGLLQTRRKEVMQTFHIICEMLQNTIRFIKRYDHHRHLPMPWIVGIVNLIHQADFDDLDGQVRDLEKILKWVENKCSRAWDSKGGSKKAPHLIGDGLLGLGDSAAELAKKPMKGLLGGLHKKRSISGLFDPSRSSKRVKTEDGRPASPTPSTADTLVDEPYDEQTLKGAVERLSKDVHPYLERSLTSLGEKNDGVPRRDKIPPLPAAVLDELTRDVRPAPAMSMKDSRINHVDVEQEAPDSMVSPNPIVVNSSGIEGVFDIQRVVVTFHEENRLWDQVAKAVSPRQRITGWCSISTGFARVMVSFSCARHVLARQLKIAQVVQKKVVGKRSKEGVVGTDSVEEVQRSEYREAAPSQPDERHKAQHTEDEKRVSDMIAFVQEESLEAIAGEWVLARFSDVAGAAWFLCALELGSTGSLYCGHRVATDKIDFADAIPEPGLINVWQAYMNRKKRKLCYILADYLRSRDMCAAKDIIFNHSELDAPGEDDNGDDDKSGNPLRDILDAGVTAVRNAGQLSVLSLREVWHDVKADVLNGYLTAAVLKYTPKELRSAVENLNADQDFLPAAFRSGTRVHMF</sequence>
<feature type="compositionally biased region" description="Basic and acidic residues" evidence="2">
    <location>
        <begin position="1086"/>
        <end position="1112"/>
    </location>
</feature>
<reference evidence="4 5" key="1">
    <citation type="submission" date="2024-02" db="EMBL/GenBank/DDBJ databases">
        <title>De novo assembly and annotation of 12 fungi associated with fruit tree decline syndrome in Ontario, Canada.</title>
        <authorList>
            <person name="Sulman M."/>
            <person name="Ellouze W."/>
            <person name="Ilyukhin E."/>
        </authorList>
    </citation>
    <scope>NUCLEOTIDE SEQUENCE [LARGE SCALE GENOMIC DNA]</scope>
    <source>
        <strain evidence="4 5">FDS-637</strain>
    </source>
</reference>
<dbReference type="EMBL" id="JAJVCZ030000007">
    <property type="protein sequence ID" value="KAL0257941.1"/>
    <property type="molecule type" value="Genomic_DNA"/>
</dbReference>
<keyword evidence="5" id="KW-1185">Reference proteome</keyword>
<feature type="domain" description="Heterokaryon incompatibility" evidence="3">
    <location>
        <begin position="303"/>
        <end position="426"/>
    </location>
</feature>
<evidence type="ECO:0000259" key="3">
    <source>
        <dbReference type="Pfam" id="PF06985"/>
    </source>
</evidence>
<feature type="region of interest" description="Disordered" evidence="2">
    <location>
        <begin position="223"/>
        <end position="280"/>
    </location>
</feature>
<accession>A0ABR3CCE1</accession>
<dbReference type="Proteomes" id="UP001430584">
    <property type="component" value="Unassembled WGS sequence"/>
</dbReference>
<evidence type="ECO:0000256" key="2">
    <source>
        <dbReference type="SAM" id="MobiDB-lite"/>
    </source>
</evidence>
<proteinExistence type="predicted"/>
<feature type="coiled-coil region" evidence="1">
    <location>
        <begin position="144"/>
        <end position="222"/>
    </location>
</feature>
<feature type="compositionally biased region" description="Basic and acidic residues" evidence="2">
    <location>
        <begin position="241"/>
        <end position="280"/>
    </location>
</feature>
<evidence type="ECO:0000313" key="4">
    <source>
        <dbReference type="EMBL" id="KAL0257941.1"/>
    </source>
</evidence>
<feature type="region of interest" description="Disordered" evidence="2">
    <location>
        <begin position="1080"/>
        <end position="1112"/>
    </location>
</feature>
<feature type="region of interest" description="Disordered" evidence="2">
    <location>
        <begin position="869"/>
        <end position="901"/>
    </location>
</feature>